<accession>A0A2Y9BHU0</accession>
<dbReference type="InterPro" id="IPR004813">
    <property type="entry name" value="OPT"/>
</dbReference>
<comment type="subcellular location">
    <subcellularLocation>
        <location evidence="1">Membrane</location>
        <topology evidence="1">Multi-pass membrane protein</topology>
    </subcellularLocation>
</comment>
<feature type="transmembrane region" description="Helical" evidence="6">
    <location>
        <begin position="112"/>
        <end position="132"/>
    </location>
</feature>
<evidence type="ECO:0000256" key="1">
    <source>
        <dbReference type="ARBA" id="ARBA00004141"/>
    </source>
</evidence>
<dbReference type="GO" id="GO:0016020">
    <property type="term" value="C:membrane"/>
    <property type="evidence" value="ECO:0007669"/>
    <property type="project" value="UniProtKB-SubCell"/>
</dbReference>
<evidence type="ECO:0000256" key="2">
    <source>
        <dbReference type="ARBA" id="ARBA00022448"/>
    </source>
</evidence>
<gene>
    <name evidence="7" type="ORF">A8806_110196</name>
</gene>
<keyword evidence="3 6" id="KW-0812">Transmembrane</keyword>
<dbReference type="RefSeq" id="WP_242996150.1">
    <property type="nucleotide sequence ID" value="NZ_QGDL01000010.1"/>
</dbReference>
<keyword evidence="2" id="KW-0813">Transport</keyword>
<feature type="transmembrane region" description="Helical" evidence="6">
    <location>
        <begin position="82"/>
        <end position="106"/>
    </location>
</feature>
<feature type="transmembrane region" description="Helical" evidence="6">
    <location>
        <begin position="21"/>
        <end position="47"/>
    </location>
</feature>
<evidence type="ECO:0000313" key="8">
    <source>
        <dbReference type="Proteomes" id="UP000245845"/>
    </source>
</evidence>
<evidence type="ECO:0000256" key="4">
    <source>
        <dbReference type="ARBA" id="ARBA00022989"/>
    </source>
</evidence>
<feature type="transmembrane region" description="Helical" evidence="6">
    <location>
        <begin position="299"/>
        <end position="319"/>
    </location>
</feature>
<feature type="transmembrane region" description="Helical" evidence="6">
    <location>
        <begin position="166"/>
        <end position="184"/>
    </location>
</feature>
<protein>
    <submittedName>
        <fullName evidence="7">Putative oligopeptide transporter (OPT) family protein</fullName>
    </submittedName>
</protein>
<evidence type="ECO:0000256" key="6">
    <source>
        <dbReference type="SAM" id="Phobius"/>
    </source>
</evidence>
<reference evidence="7 8" key="1">
    <citation type="submission" date="2018-05" db="EMBL/GenBank/DDBJ databases">
        <title>The Hungate 1000. A catalogue of reference genomes from the rumen microbiome.</title>
        <authorList>
            <person name="Kelly W."/>
        </authorList>
    </citation>
    <scope>NUCLEOTIDE SEQUENCE [LARGE SCALE GENOMIC DNA]</scope>
    <source>
        <strain evidence="7 8">NLAE-zl-C242</strain>
    </source>
</reference>
<keyword evidence="8" id="KW-1185">Reference proteome</keyword>
<keyword evidence="5 6" id="KW-0472">Membrane</keyword>
<organism evidence="7 8">
    <name type="scientific">Faecalicatena orotica</name>
    <dbReference type="NCBI Taxonomy" id="1544"/>
    <lineage>
        <taxon>Bacteria</taxon>
        <taxon>Bacillati</taxon>
        <taxon>Bacillota</taxon>
        <taxon>Clostridia</taxon>
        <taxon>Lachnospirales</taxon>
        <taxon>Lachnospiraceae</taxon>
        <taxon>Faecalicatena</taxon>
    </lineage>
</organism>
<evidence type="ECO:0000256" key="3">
    <source>
        <dbReference type="ARBA" id="ARBA00022692"/>
    </source>
</evidence>
<dbReference type="AlphaFoldDB" id="A0A2Y9BHU0"/>
<feature type="transmembrane region" description="Helical" evidence="6">
    <location>
        <begin position="53"/>
        <end position="70"/>
    </location>
</feature>
<dbReference type="EMBL" id="QGDL01000010">
    <property type="protein sequence ID" value="PWJ28020.1"/>
    <property type="molecule type" value="Genomic_DNA"/>
</dbReference>
<dbReference type="GO" id="GO:0035673">
    <property type="term" value="F:oligopeptide transmembrane transporter activity"/>
    <property type="evidence" value="ECO:0007669"/>
    <property type="project" value="InterPro"/>
</dbReference>
<name>A0A2Y9BHU0_9FIRM</name>
<comment type="caution">
    <text evidence="7">The sequence shown here is derived from an EMBL/GenBank/DDBJ whole genome shotgun (WGS) entry which is preliminary data.</text>
</comment>
<keyword evidence="4 6" id="KW-1133">Transmembrane helix</keyword>
<feature type="transmembrane region" description="Helical" evidence="6">
    <location>
        <begin position="325"/>
        <end position="345"/>
    </location>
</feature>
<proteinExistence type="predicted"/>
<evidence type="ECO:0000256" key="5">
    <source>
        <dbReference type="ARBA" id="ARBA00023136"/>
    </source>
</evidence>
<dbReference type="Proteomes" id="UP000245845">
    <property type="component" value="Unassembled WGS sequence"/>
</dbReference>
<feature type="transmembrane region" description="Helical" evidence="6">
    <location>
        <begin position="274"/>
        <end position="292"/>
    </location>
</feature>
<dbReference type="Pfam" id="PF03169">
    <property type="entry name" value="OPT"/>
    <property type="match status" value="2"/>
</dbReference>
<sequence>MNGQTSGKGNQVKDHPSALNPAILVLNIILSILGAIIGLELIVRVGISTNTSIIGALFAIILSRIPIAFFKKYRNIHAQNLVQTAISGATFSAANSLILPIGIPYLMGEPQLVIPMLVGVLLATIIDATILYKTFDTPMFPADEPWPPGIASAETILAVVNKGKKAMLLLVGMGIGIVGKAFGIPTDLLGVTWIGDMWALGAFGVGALVIGISTDQGFNISQYYVPHGIMIGAGLVALIQVGLMLFKKEDGKGSVAGKFTSSISDMRGALAKGYIAYVVVAIGLAAVSGIYSQMSVPKLIIWVVFAAFAAIASELIVGMSAMHSGWFPGFATALIFLIVGMMIGFPKLPLGILAGYTAATGPAFSDMAYDFKCGYILRGNRAGIFRYGV</sequence>
<feature type="transmembrane region" description="Helical" evidence="6">
    <location>
        <begin position="190"/>
        <end position="212"/>
    </location>
</feature>
<feature type="transmembrane region" description="Helical" evidence="6">
    <location>
        <begin position="224"/>
        <end position="246"/>
    </location>
</feature>
<evidence type="ECO:0000313" key="7">
    <source>
        <dbReference type="EMBL" id="PWJ28020.1"/>
    </source>
</evidence>